<name>A0A382WW90_9ZZZZ</name>
<dbReference type="EMBL" id="UINC01162907">
    <property type="protein sequence ID" value="SVD62914.1"/>
    <property type="molecule type" value="Genomic_DNA"/>
</dbReference>
<gene>
    <name evidence="1" type="ORF">METZ01_LOCUS415768</name>
</gene>
<reference evidence="1" key="1">
    <citation type="submission" date="2018-05" db="EMBL/GenBank/DDBJ databases">
        <authorList>
            <person name="Lanie J.A."/>
            <person name="Ng W.-L."/>
            <person name="Kazmierczak K.M."/>
            <person name="Andrzejewski T.M."/>
            <person name="Davidsen T.M."/>
            <person name="Wayne K.J."/>
            <person name="Tettelin H."/>
            <person name="Glass J.I."/>
            <person name="Rusch D."/>
            <person name="Podicherti R."/>
            <person name="Tsui H.-C.T."/>
            <person name="Winkler M.E."/>
        </authorList>
    </citation>
    <scope>NUCLEOTIDE SEQUENCE</scope>
</reference>
<dbReference type="AlphaFoldDB" id="A0A382WW90"/>
<feature type="non-terminal residue" evidence="1">
    <location>
        <position position="27"/>
    </location>
</feature>
<protein>
    <recommendedName>
        <fullName evidence="2">Prepilin-type N-terminal cleavage/methylation domain-containing protein</fullName>
    </recommendedName>
</protein>
<evidence type="ECO:0008006" key="2">
    <source>
        <dbReference type="Google" id="ProtNLM"/>
    </source>
</evidence>
<proteinExistence type="predicted"/>
<evidence type="ECO:0000313" key="1">
    <source>
        <dbReference type="EMBL" id="SVD62914.1"/>
    </source>
</evidence>
<organism evidence="1">
    <name type="scientific">marine metagenome</name>
    <dbReference type="NCBI Taxonomy" id="408172"/>
    <lineage>
        <taxon>unclassified sequences</taxon>
        <taxon>metagenomes</taxon>
        <taxon>ecological metagenomes</taxon>
    </lineage>
</organism>
<accession>A0A382WW90</accession>
<sequence>MKIIPKKHRHWGFTLVELLPSVGLAGL</sequence>